<dbReference type="InterPro" id="IPR023296">
    <property type="entry name" value="Glyco_hydro_beta-prop_sf"/>
</dbReference>
<reference evidence="4 5" key="1">
    <citation type="submission" date="2019-06" db="EMBL/GenBank/DDBJ databases">
        <title>Saccharibacillus brassicae sp. nov., an endophytic bacterium isolated from Chinese cabbage seeds (Brassica pekinensis).</title>
        <authorList>
            <person name="Jiang L."/>
            <person name="Lee J."/>
            <person name="Kim S.W."/>
        </authorList>
    </citation>
    <scope>NUCLEOTIDE SEQUENCE [LARGE SCALE GENOMIC DNA]</scope>
    <source>
        <strain evidence="5">KCTC 43072 / ATSA2</strain>
    </source>
</reference>
<evidence type="ECO:0000256" key="2">
    <source>
        <dbReference type="ARBA" id="ARBA00022679"/>
    </source>
</evidence>
<dbReference type="KEGG" id="saca:FFV09_10960"/>
<dbReference type="Pfam" id="PF04041">
    <property type="entry name" value="Glyco_hydro_130"/>
    <property type="match status" value="2"/>
</dbReference>
<dbReference type="InterPro" id="IPR007184">
    <property type="entry name" value="Mannoside_phosphorylase"/>
</dbReference>
<dbReference type="PANTHER" id="PTHR34106">
    <property type="entry name" value="GLYCOSIDASE"/>
    <property type="match status" value="1"/>
</dbReference>
<gene>
    <name evidence="4" type="ORF">FFV09_10960</name>
</gene>
<keyword evidence="4" id="KW-0378">Hydrolase</keyword>
<dbReference type="Gene3D" id="2.115.10.20">
    <property type="entry name" value="Glycosyl hydrolase domain, family 43"/>
    <property type="match status" value="1"/>
</dbReference>
<dbReference type="GO" id="GO:0016798">
    <property type="term" value="F:hydrolase activity, acting on glycosyl bonds"/>
    <property type="evidence" value="ECO:0007669"/>
    <property type="project" value="UniProtKB-KW"/>
</dbReference>
<comment type="similarity">
    <text evidence="3">Belongs to the glycosyl hydrolase 130 family.</text>
</comment>
<evidence type="ECO:0000313" key="5">
    <source>
        <dbReference type="Proteomes" id="UP000316968"/>
    </source>
</evidence>
<evidence type="ECO:0000256" key="1">
    <source>
        <dbReference type="ARBA" id="ARBA00022676"/>
    </source>
</evidence>
<keyword evidence="2" id="KW-0808">Transferase</keyword>
<dbReference type="GO" id="GO:0016757">
    <property type="term" value="F:glycosyltransferase activity"/>
    <property type="evidence" value="ECO:0007669"/>
    <property type="project" value="UniProtKB-KW"/>
</dbReference>
<dbReference type="RefSeq" id="WP_141447866.1">
    <property type="nucleotide sequence ID" value="NZ_CP041217.1"/>
</dbReference>
<dbReference type="SUPFAM" id="SSF75005">
    <property type="entry name" value="Arabinanase/levansucrase/invertase"/>
    <property type="match status" value="1"/>
</dbReference>
<dbReference type="EMBL" id="CP041217">
    <property type="protein sequence ID" value="QDH21321.1"/>
    <property type="molecule type" value="Genomic_DNA"/>
</dbReference>
<keyword evidence="5" id="KW-1185">Reference proteome</keyword>
<keyword evidence="4" id="KW-0326">Glycosidase</keyword>
<dbReference type="AlphaFoldDB" id="A0A4Y6UY95"/>
<dbReference type="PIRSF" id="PIRSF016202">
    <property type="entry name" value="PH1107"/>
    <property type="match status" value="1"/>
</dbReference>
<protein>
    <submittedName>
        <fullName evidence="4">Glycosidase</fullName>
    </submittedName>
</protein>
<evidence type="ECO:0000313" key="4">
    <source>
        <dbReference type="EMBL" id="QDH21321.1"/>
    </source>
</evidence>
<accession>A0A4Y6UY95</accession>
<name>A0A4Y6UY95_SACBS</name>
<proteinExistence type="inferred from homology"/>
<evidence type="ECO:0000256" key="3">
    <source>
        <dbReference type="ARBA" id="ARBA00024356"/>
    </source>
</evidence>
<dbReference type="PANTHER" id="PTHR34106:SF5">
    <property type="entry name" value="GLYCOSIDASE"/>
    <property type="match status" value="1"/>
</dbReference>
<sequence>MKITRHPDNPIVVPGLYEWRKATVFNPAVIVDNGKFYMIERTAGSLTPCKNYLGLLESEDGVHFTHVKEEPILTPDQLGFPYGSVQDPRVVKIDGTFYLNYALRPCAMSYYPTGTGIPERSIPTYPDGWGEQPGHWLTRSSIARSDNLIDWEFVADTTPLEINDRDNILFPEKINGRFVLLRRPEEYVGEAYGTEKAAMWITYSDDLIHWDEPKLLAAAENPSWESRKIGGSTPPIRTDAGWLVLYHGVDDDIVYRVGALLLDLDNPEIVLARTWEPIMEPETYYEKFGYQIPNVVFPTGNIVKDGLLYIYYGVTDTAIALATVPVDELVGHLLEQVEPAGQTGRN</sequence>
<dbReference type="CDD" id="cd18614">
    <property type="entry name" value="GH130"/>
    <property type="match status" value="1"/>
</dbReference>
<dbReference type="Proteomes" id="UP000316968">
    <property type="component" value="Chromosome"/>
</dbReference>
<dbReference type="OrthoDB" id="9759709at2"/>
<organism evidence="4 5">
    <name type="scientific">Saccharibacillus brassicae</name>
    <dbReference type="NCBI Taxonomy" id="2583377"/>
    <lineage>
        <taxon>Bacteria</taxon>
        <taxon>Bacillati</taxon>
        <taxon>Bacillota</taxon>
        <taxon>Bacilli</taxon>
        <taxon>Bacillales</taxon>
        <taxon>Paenibacillaceae</taxon>
        <taxon>Saccharibacillus</taxon>
    </lineage>
</organism>
<keyword evidence="1" id="KW-0328">Glycosyltransferase</keyword>